<name>A0A9D4U915_ADICA</name>
<keyword evidence="2" id="KW-1185">Reference proteome</keyword>
<gene>
    <name evidence="1" type="ORF">GOP47_0021937</name>
</gene>
<accession>A0A9D4U915</accession>
<protein>
    <submittedName>
        <fullName evidence="1">Uncharacterized protein</fullName>
    </submittedName>
</protein>
<proteinExistence type="predicted"/>
<dbReference type="OrthoDB" id="3027236at2759"/>
<organism evidence="1 2">
    <name type="scientific">Adiantum capillus-veneris</name>
    <name type="common">Maidenhair fern</name>
    <dbReference type="NCBI Taxonomy" id="13818"/>
    <lineage>
        <taxon>Eukaryota</taxon>
        <taxon>Viridiplantae</taxon>
        <taxon>Streptophyta</taxon>
        <taxon>Embryophyta</taxon>
        <taxon>Tracheophyta</taxon>
        <taxon>Polypodiopsida</taxon>
        <taxon>Polypodiidae</taxon>
        <taxon>Polypodiales</taxon>
        <taxon>Pteridineae</taxon>
        <taxon>Pteridaceae</taxon>
        <taxon>Vittarioideae</taxon>
        <taxon>Adiantum</taxon>
    </lineage>
</organism>
<sequence>MSSLSKSHQEVKVLMTMKLKLHYGERSMLVADLALPQNMSFDQHVHVALSGLKAVISLEAQAVSNKNCCPSFNELDKGLKSAIRSYEEAIKRGNPFLIHSDVSYLTFEGWHKTQESHWRIAFKFLDSEGGVVLLYGDSSYLHESIAGWFTGVLVEQTALLIQAPITPLIDLIGASGIIQPSGGHKEPDFAVQPKASKWRIPPFVGEVAYGNESLSVLREELVQWTIQGGAQIAYGVKLSLEKDEASGAEKSWVRLRFLERRQGYCAFTQDLDFSPEYCTRAGDSDYLVRLPLETVLGLLQNHSVDFVWHSRQTSQNADVSPLLSKKVKDKSRGIFHRWFKK</sequence>
<dbReference type="Proteomes" id="UP000886520">
    <property type="component" value="Chromosome 21"/>
</dbReference>
<evidence type="ECO:0000313" key="2">
    <source>
        <dbReference type="Proteomes" id="UP000886520"/>
    </source>
</evidence>
<evidence type="ECO:0000313" key="1">
    <source>
        <dbReference type="EMBL" id="KAI5063390.1"/>
    </source>
</evidence>
<dbReference type="AlphaFoldDB" id="A0A9D4U915"/>
<comment type="caution">
    <text evidence="1">The sequence shown here is derived from an EMBL/GenBank/DDBJ whole genome shotgun (WGS) entry which is preliminary data.</text>
</comment>
<reference evidence="1" key="1">
    <citation type="submission" date="2021-01" db="EMBL/GenBank/DDBJ databases">
        <title>Adiantum capillus-veneris genome.</title>
        <authorList>
            <person name="Fang Y."/>
            <person name="Liao Q."/>
        </authorList>
    </citation>
    <scope>NUCLEOTIDE SEQUENCE</scope>
    <source>
        <strain evidence="1">H3</strain>
        <tissue evidence="1">Leaf</tissue>
    </source>
</reference>
<dbReference type="EMBL" id="JABFUD020000021">
    <property type="protein sequence ID" value="KAI5063390.1"/>
    <property type="molecule type" value="Genomic_DNA"/>
</dbReference>